<protein>
    <recommendedName>
        <fullName evidence="4">40S ribosomal protein SA</fullName>
    </recommendedName>
</protein>
<dbReference type="EMBL" id="OU015566">
    <property type="protein sequence ID" value="CAG5105152.1"/>
    <property type="molecule type" value="Genomic_DNA"/>
</dbReference>
<sequence>MSSNLSVLAPTEADIRRMIAARVHLGDVNHDHRMGQYVHGRNQAQNHIFNLGKTWEKLMLAARAIAAVENPADVAVISGKPQGQRAILKFAAKTGATPSPADTPLPITESSYVNIPVIALCDSDSPVKFVDIAIPCNNKGAHSIGLIWWTLAREVLRLRGTLNRSTEWEREIMPDLFFYRAPEEIEKQELKEREAAEEVGGETQDYVPDAPVIPLDGDWPEEPAAVATGGDTKVADWEAPAEKTEAAGDWGEQDATWE</sequence>
<dbReference type="InterPro" id="IPR023591">
    <property type="entry name" value="Ribosomal_uS2_flav_dom_sf"/>
</dbReference>
<accession>A0ABN7STI1</accession>
<proteinExistence type="inferred from homology"/>
<evidence type="ECO:0000256" key="5">
    <source>
        <dbReference type="SAM" id="MobiDB-lite"/>
    </source>
</evidence>
<dbReference type="InterPro" id="IPR001865">
    <property type="entry name" value="Ribosomal_uS2"/>
</dbReference>
<keyword evidence="2" id="KW-0689">Ribosomal protein</keyword>
<keyword evidence="3" id="KW-0687">Ribonucleoprotein</keyword>
<reference evidence="6 7" key="1">
    <citation type="submission" date="2021-04" db="EMBL/GenBank/DDBJ databases">
        <authorList>
            <person name="Bliznina A."/>
        </authorList>
    </citation>
    <scope>NUCLEOTIDE SEQUENCE [LARGE SCALE GENOMIC DNA]</scope>
</reference>
<dbReference type="Pfam" id="PF00318">
    <property type="entry name" value="Ribosomal_S2"/>
    <property type="match status" value="1"/>
</dbReference>
<evidence type="ECO:0000256" key="1">
    <source>
        <dbReference type="ARBA" id="ARBA00006242"/>
    </source>
</evidence>
<feature type="region of interest" description="Disordered" evidence="5">
    <location>
        <begin position="196"/>
        <end position="258"/>
    </location>
</feature>
<keyword evidence="7" id="KW-1185">Reference proteome</keyword>
<evidence type="ECO:0000256" key="4">
    <source>
        <dbReference type="ARBA" id="ARBA00035401"/>
    </source>
</evidence>
<name>A0ABN7STI1_OIKDI</name>
<dbReference type="PANTHER" id="PTHR11489">
    <property type="entry name" value="40S RIBOSOMAL PROTEIN SA"/>
    <property type="match status" value="1"/>
</dbReference>
<gene>
    <name evidence="6" type="ORF">OKIOD_LOCUS10645</name>
</gene>
<dbReference type="InterPro" id="IPR005707">
    <property type="entry name" value="Ribosomal_uS2_euk/arc"/>
</dbReference>
<dbReference type="Gene3D" id="3.40.50.10490">
    <property type="entry name" value="Glucose-6-phosphate isomerase like protein, domain 1"/>
    <property type="match status" value="2"/>
</dbReference>
<dbReference type="PRINTS" id="PR00395">
    <property type="entry name" value="RIBOSOMALS2"/>
</dbReference>
<evidence type="ECO:0000256" key="3">
    <source>
        <dbReference type="ARBA" id="ARBA00023274"/>
    </source>
</evidence>
<evidence type="ECO:0000256" key="2">
    <source>
        <dbReference type="ARBA" id="ARBA00022980"/>
    </source>
</evidence>
<evidence type="ECO:0000313" key="7">
    <source>
        <dbReference type="Proteomes" id="UP001158576"/>
    </source>
</evidence>
<dbReference type="SUPFAM" id="SSF52313">
    <property type="entry name" value="Ribosomal protein S2"/>
    <property type="match status" value="1"/>
</dbReference>
<evidence type="ECO:0000313" key="6">
    <source>
        <dbReference type="EMBL" id="CAG5105152.1"/>
    </source>
</evidence>
<comment type="similarity">
    <text evidence="1">Belongs to the universal ribosomal protein uS2 family.</text>
</comment>
<feature type="compositionally biased region" description="Basic and acidic residues" evidence="5">
    <location>
        <begin position="233"/>
        <end position="246"/>
    </location>
</feature>
<organism evidence="6 7">
    <name type="scientific">Oikopleura dioica</name>
    <name type="common">Tunicate</name>
    <dbReference type="NCBI Taxonomy" id="34765"/>
    <lineage>
        <taxon>Eukaryota</taxon>
        <taxon>Metazoa</taxon>
        <taxon>Chordata</taxon>
        <taxon>Tunicata</taxon>
        <taxon>Appendicularia</taxon>
        <taxon>Copelata</taxon>
        <taxon>Oikopleuridae</taxon>
        <taxon>Oikopleura</taxon>
    </lineage>
</organism>
<dbReference type="Proteomes" id="UP001158576">
    <property type="component" value="Chromosome 1"/>
</dbReference>
<dbReference type="CDD" id="cd01425">
    <property type="entry name" value="RPS2"/>
    <property type="match status" value="1"/>
</dbReference>